<sequence length="371" mass="42330">MKCDVTARARQWEREWRQKRVTRGGFNMPNSKNSTELVYIGVGENEDVQAFYYFIESENNPKVDPLMLWLTGGLGCSAFSGLVFEIVPIAFKIEEYNGRLPNLVLRPQSWTKVSSIIFVDLPVNTGFSYARTESASHRTDWSLVHQTHQFLRKWLIEHPEFLTNEFYVGGDSYSGIPIPVITHEISQGTNIIQGYLLGNPVTTRTEKNHEIPFSHGMALISDELYQSLQKNCRGEFTNVDIANVLCTQDLESYDDNVSGLYTGHTLDAKCEFGSPKPLDVPWKRSLIDNYSSESNNNRLALPAITCRTFAYFLSSYWANDGKVRNALGMRKGTKATWQRCTYDIPNKEDIPGSFPYHVKLSKKGYRALIYR</sequence>
<dbReference type="PANTHER" id="PTHR11802">
    <property type="entry name" value="SERINE PROTEASE FAMILY S10 SERINE CARBOXYPEPTIDASE"/>
    <property type="match status" value="1"/>
</dbReference>
<dbReference type="Gene3D" id="3.40.50.1820">
    <property type="entry name" value="alpha/beta hydrolase"/>
    <property type="match status" value="1"/>
</dbReference>
<evidence type="ECO:0000256" key="1">
    <source>
        <dbReference type="ARBA" id="ARBA00009431"/>
    </source>
</evidence>
<evidence type="ECO:0008006" key="4">
    <source>
        <dbReference type="Google" id="ProtNLM"/>
    </source>
</evidence>
<protein>
    <recommendedName>
        <fullName evidence="4">Serine carboxypeptidase-like 19</fullName>
    </recommendedName>
</protein>
<comment type="similarity">
    <text evidence="1">Belongs to the peptidase S10 family.</text>
</comment>
<organism evidence="2 3">
    <name type="scientific">Stylosanthes scabra</name>
    <dbReference type="NCBI Taxonomy" id="79078"/>
    <lineage>
        <taxon>Eukaryota</taxon>
        <taxon>Viridiplantae</taxon>
        <taxon>Streptophyta</taxon>
        <taxon>Embryophyta</taxon>
        <taxon>Tracheophyta</taxon>
        <taxon>Spermatophyta</taxon>
        <taxon>Magnoliopsida</taxon>
        <taxon>eudicotyledons</taxon>
        <taxon>Gunneridae</taxon>
        <taxon>Pentapetalae</taxon>
        <taxon>rosids</taxon>
        <taxon>fabids</taxon>
        <taxon>Fabales</taxon>
        <taxon>Fabaceae</taxon>
        <taxon>Papilionoideae</taxon>
        <taxon>50 kb inversion clade</taxon>
        <taxon>dalbergioids sensu lato</taxon>
        <taxon>Dalbergieae</taxon>
        <taxon>Pterocarpus clade</taxon>
        <taxon>Stylosanthes</taxon>
    </lineage>
</organism>
<dbReference type="Pfam" id="PF00450">
    <property type="entry name" value="Peptidase_S10"/>
    <property type="match status" value="1"/>
</dbReference>
<name>A0ABU6SAR8_9FABA</name>
<accession>A0ABU6SAR8</accession>
<evidence type="ECO:0000313" key="2">
    <source>
        <dbReference type="EMBL" id="MED6133555.1"/>
    </source>
</evidence>
<dbReference type="EMBL" id="JASCZI010060533">
    <property type="protein sequence ID" value="MED6133555.1"/>
    <property type="molecule type" value="Genomic_DNA"/>
</dbReference>
<dbReference type="Proteomes" id="UP001341840">
    <property type="component" value="Unassembled WGS sequence"/>
</dbReference>
<evidence type="ECO:0000313" key="3">
    <source>
        <dbReference type="Proteomes" id="UP001341840"/>
    </source>
</evidence>
<dbReference type="InterPro" id="IPR001563">
    <property type="entry name" value="Peptidase_S10"/>
</dbReference>
<reference evidence="2 3" key="1">
    <citation type="journal article" date="2023" name="Plants (Basel)">
        <title>Bridging the Gap: Combining Genomics and Transcriptomics Approaches to Understand Stylosanthes scabra, an Orphan Legume from the Brazilian Caatinga.</title>
        <authorList>
            <person name="Ferreira-Neto J.R.C."/>
            <person name="da Silva M.D."/>
            <person name="Binneck E."/>
            <person name="de Melo N.F."/>
            <person name="da Silva R.H."/>
            <person name="de Melo A.L.T.M."/>
            <person name="Pandolfi V."/>
            <person name="Bustamante F.O."/>
            <person name="Brasileiro-Vidal A.C."/>
            <person name="Benko-Iseppon A.M."/>
        </authorList>
    </citation>
    <scope>NUCLEOTIDE SEQUENCE [LARGE SCALE GENOMIC DNA]</scope>
    <source>
        <tissue evidence="2">Leaves</tissue>
    </source>
</reference>
<proteinExistence type="inferred from homology"/>
<gene>
    <name evidence="2" type="ORF">PIB30_029247</name>
</gene>
<dbReference type="InterPro" id="IPR029058">
    <property type="entry name" value="AB_hydrolase_fold"/>
</dbReference>
<keyword evidence="3" id="KW-1185">Reference proteome</keyword>
<dbReference type="SUPFAM" id="SSF53474">
    <property type="entry name" value="alpha/beta-Hydrolases"/>
    <property type="match status" value="1"/>
</dbReference>
<dbReference type="PRINTS" id="PR00724">
    <property type="entry name" value="CRBOXYPTASEC"/>
</dbReference>
<dbReference type="PANTHER" id="PTHR11802:SF29">
    <property type="entry name" value="SERINE CARBOXYPEPTIDASE-LIKE 19"/>
    <property type="match status" value="1"/>
</dbReference>
<comment type="caution">
    <text evidence="2">The sequence shown here is derived from an EMBL/GenBank/DDBJ whole genome shotgun (WGS) entry which is preliminary data.</text>
</comment>